<reference evidence="5 6" key="1">
    <citation type="submission" date="2023-09" db="EMBL/GenBank/DDBJ databases">
        <title>Nesidiocoris tenuis whole genome shotgun sequence.</title>
        <authorList>
            <person name="Shibata T."/>
            <person name="Shimoda M."/>
            <person name="Kobayashi T."/>
            <person name="Uehara T."/>
        </authorList>
    </citation>
    <scope>NUCLEOTIDE SEQUENCE [LARGE SCALE GENOMIC DNA]</scope>
    <source>
        <strain evidence="5 6">Japan</strain>
    </source>
</reference>
<dbReference type="Gene3D" id="3.30.559.70">
    <property type="entry name" value="Choline/Carnitine o-acyltransferase, domain 2"/>
    <property type="match status" value="1"/>
</dbReference>
<dbReference type="Gene3D" id="3.30.559.10">
    <property type="entry name" value="Chloramphenicol acetyltransferase-like domain"/>
    <property type="match status" value="1"/>
</dbReference>
<evidence type="ECO:0000259" key="4">
    <source>
        <dbReference type="Pfam" id="PF00755"/>
    </source>
</evidence>
<keyword evidence="6" id="KW-1185">Reference proteome</keyword>
<evidence type="ECO:0000256" key="1">
    <source>
        <dbReference type="ARBA" id="ARBA00005232"/>
    </source>
</evidence>
<proteinExistence type="inferred from homology"/>
<dbReference type="PANTHER" id="PTHR22589">
    <property type="entry name" value="CARNITINE O-ACYLTRANSFERASE"/>
    <property type="match status" value="1"/>
</dbReference>
<dbReference type="InterPro" id="IPR042231">
    <property type="entry name" value="Cho/carn_acyl_trans_2"/>
</dbReference>
<evidence type="ECO:0000313" key="6">
    <source>
        <dbReference type="Proteomes" id="UP001307889"/>
    </source>
</evidence>
<evidence type="ECO:0000256" key="3">
    <source>
        <dbReference type="ARBA" id="ARBA00023315"/>
    </source>
</evidence>
<gene>
    <name evidence="5" type="ORF">NTJ_02075</name>
</gene>
<protein>
    <submittedName>
        <fullName evidence="5">Carnitine O-acetyltransferase activity</fullName>
    </submittedName>
</protein>
<evidence type="ECO:0000256" key="2">
    <source>
        <dbReference type="ARBA" id="ARBA00022679"/>
    </source>
</evidence>
<dbReference type="PANTHER" id="PTHR22589:SF103">
    <property type="entry name" value="CARNITINE O-ACETYL-TRANSFERASE, ISOFORM A-RELATED"/>
    <property type="match status" value="1"/>
</dbReference>
<accession>A0ABN7AB64</accession>
<dbReference type="InterPro" id="IPR000542">
    <property type="entry name" value="Carn_acyl_trans"/>
</dbReference>
<keyword evidence="2" id="KW-0808">Transferase</keyword>
<dbReference type="SUPFAM" id="SSF52777">
    <property type="entry name" value="CoA-dependent acyltransferases"/>
    <property type="match status" value="2"/>
</dbReference>
<sequence length="594" mass="66593">MARSASAQVATMPRYPVAPLNKTLERYLKSAKPFLSREERIATEEIVKTFGRPGGVGELLQEKLNLRAEQRENWLEEWWINTAYLEYRDPVVVFSSPGLLFPPKKFANLDDQLDTAAKLAIAAVSYKALIDNGKIVLETFGKAPLDMSQYYKIFGTNRHPCKPRDVLAYHPSSKHIIVVFKNNYYKVDVIKNGSALKPAELLSALKKIAEVQNEGPRVGLLTSEHRDTWADIYAELRKDPSNACSLKEIEESLFLLCIDSNPIEGHRTEMEAIAANLVHGACVNSSNRWYDKTIQFIVGKNCGWGLNYEHSPAEGQAIARLMDHIIEEMEKNCNGGSQSSCQIEPVKLPIRINNCINDAIKSATNNLVKITDDLEFNCIHFTDFGKNAIKKLKVSPDSFLQMAMQYAFYRTHKTPGAHYETGSTRMFMGGRTETIRSCSEESIRFAQAMLDCNVSEAAKARALLQAINAHKEYTLLAMSAQGVDRHLLGLRKIAAEEGITEGLEIFQDVGWTRSTHMRLSTSQVAAKCDGFMIYGPLVKDGYACCYNPQDDAIFFGTSAWRSCCETDLLKFGDALQLSLREMRSVLEKNPKAKL</sequence>
<keyword evidence="3" id="KW-0012">Acyltransferase</keyword>
<evidence type="ECO:0000313" key="5">
    <source>
        <dbReference type="EMBL" id="BES89268.1"/>
    </source>
</evidence>
<dbReference type="InterPro" id="IPR023213">
    <property type="entry name" value="CAT-like_dom_sf"/>
</dbReference>
<feature type="domain" description="Choline/carnitine acyltransferase" evidence="4">
    <location>
        <begin position="16"/>
        <end position="576"/>
    </location>
</feature>
<dbReference type="InterPro" id="IPR039551">
    <property type="entry name" value="Cho/carn_acyl_trans"/>
</dbReference>
<dbReference type="Pfam" id="PF00755">
    <property type="entry name" value="Carn_acyltransf"/>
    <property type="match status" value="1"/>
</dbReference>
<dbReference type="Proteomes" id="UP001307889">
    <property type="component" value="Chromosome 1"/>
</dbReference>
<dbReference type="EMBL" id="AP028909">
    <property type="protein sequence ID" value="BES89268.1"/>
    <property type="molecule type" value="Genomic_DNA"/>
</dbReference>
<name>A0ABN7AB64_9HEMI</name>
<comment type="similarity">
    <text evidence="1">Belongs to the carnitine/choline acetyltransferase family.</text>
</comment>
<organism evidence="5 6">
    <name type="scientific">Nesidiocoris tenuis</name>
    <dbReference type="NCBI Taxonomy" id="355587"/>
    <lineage>
        <taxon>Eukaryota</taxon>
        <taxon>Metazoa</taxon>
        <taxon>Ecdysozoa</taxon>
        <taxon>Arthropoda</taxon>
        <taxon>Hexapoda</taxon>
        <taxon>Insecta</taxon>
        <taxon>Pterygota</taxon>
        <taxon>Neoptera</taxon>
        <taxon>Paraneoptera</taxon>
        <taxon>Hemiptera</taxon>
        <taxon>Heteroptera</taxon>
        <taxon>Panheteroptera</taxon>
        <taxon>Cimicomorpha</taxon>
        <taxon>Miridae</taxon>
        <taxon>Dicyphina</taxon>
        <taxon>Nesidiocoris</taxon>
    </lineage>
</organism>